<protein>
    <submittedName>
        <fullName evidence="2">Formylglycine-generating enzyme family protein</fullName>
    </submittedName>
</protein>
<dbReference type="InterPro" id="IPR005532">
    <property type="entry name" value="SUMF_dom"/>
</dbReference>
<dbReference type="SUPFAM" id="SSF56436">
    <property type="entry name" value="C-type lectin-like"/>
    <property type="match status" value="1"/>
</dbReference>
<dbReference type="Proteomes" id="UP000244450">
    <property type="component" value="Unassembled WGS sequence"/>
</dbReference>
<keyword evidence="3" id="KW-1185">Reference proteome</keyword>
<dbReference type="OrthoDB" id="9768004at2"/>
<name>A0A2T7BI50_9BACT</name>
<dbReference type="PANTHER" id="PTHR23150:SF19">
    <property type="entry name" value="FORMYLGLYCINE-GENERATING ENZYME"/>
    <property type="match status" value="1"/>
</dbReference>
<dbReference type="GO" id="GO:0120147">
    <property type="term" value="F:formylglycine-generating oxidase activity"/>
    <property type="evidence" value="ECO:0007669"/>
    <property type="project" value="TreeGrafter"/>
</dbReference>
<evidence type="ECO:0000313" key="2">
    <source>
        <dbReference type="EMBL" id="PUZ25960.1"/>
    </source>
</evidence>
<evidence type="ECO:0000313" key="3">
    <source>
        <dbReference type="Proteomes" id="UP000244450"/>
    </source>
</evidence>
<dbReference type="InterPro" id="IPR051043">
    <property type="entry name" value="Sulfatase_Mod_Factor_Kinase"/>
</dbReference>
<dbReference type="InterPro" id="IPR042095">
    <property type="entry name" value="SUMF_sf"/>
</dbReference>
<dbReference type="AlphaFoldDB" id="A0A2T7BI50"/>
<organism evidence="2 3">
    <name type="scientific">Chitinophaga parva</name>
    <dbReference type="NCBI Taxonomy" id="2169414"/>
    <lineage>
        <taxon>Bacteria</taxon>
        <taxon>Pseudomonadati</taxon>
        <taxon>Bacteroidota</taxon>
        <taxon>Chitinophagia</taxon>
        <taxon>Chitinophagales</taxon>
        <taxon>Chitinophagaceae</taxon>
        <taxon>Chitinophaga</taxon>
    </lineage>
</organism>
<reference evidence="2 3" key="1">
    <citation type="submission" date="2018-04" db="EMBL/GenBank/DDBJ databases">
        <title>Chitinophaga fuyangensis sp. nov., isolated from soil in a chemical factory.</title>
        <authorList>
            <person name="Chen K."/>
        </authorList>
    </citation>
    <scope>NUCLEOTIDE SEQUENCE [LARGE SCALE GENOMIC DNA]</scope>
    <source>
        <strain evidence="2 3">LY-1</strain>
    </source>
</reference>
<sequence>MHRQHIWLAIAAILAGGCHHPSSKTTNIDSSGKTASGVECINPASRSAMIQAAGKGSSSQLVAGPSATEKIVLDTTHWPARPWPAGMVWIPAGTYTMGGVGGEARKDEFPLHAVKILGFWMDKTEITVGEFKRFVKATGFITEAEKTPQWDQLKQQLPPGTPEPAPGTLVPGGMVFTQTDGPVPLDNYARWWRYVPGANWRHPNGPQSDVWSTAQFDNHPVTQVCWYDALAYCKWAHKRLPSEAEWEYACRGGLEGKEFEWGDDAPSATNIRANLWEGEFPYKNYKRDGYELSAPVMSYSPNRYGLYDMIGNVWEWCSDWYRPDTYAKSQAGVTDPLGPKDAYDPDEPYAQKKVIRGGSFLCNINYCASYRPSARMKTDPYTGENHTGFRAVMSDGDWRSSMKLVAMK</sequence>
<dbReference type="InterPro" id="IPR016187">
    <property type="entry name" value="CTDL_fold"/>
</dbReference>
<dbReference type="PROSITE" id="PS51257">
    <property type="entry name" value="PROKAR_LIPOPROTEIN"/>
    <property type="match status" value="1"/>
</dbReference>
<dbReference type="RefSeq" id="WP_108687799.1">
    <property type="nucleotide sequence ID" value="NZ_QCYK01000002.1"/>
</dbReference>
<accession>A0A2T7BI50</accession>
<comment type="caution">
    <text evidence="2">The sequence shown here is derived from an EMBL/GenBank/DDBJ whole genome shotgun (WGS) entry which is preliminary data.</text>
</comment>
<proteinExistence type="predicted"/>
<dbReference type="PANTHER" id="PTHR23150">
    <property type="entry name" value="SULFATASE MODIFYING FACTOR 1, 2"/>
    <property type="match status" value="1"/>
</dbReference>
<evidence type="ECO:0000259" key="1">
    <source>
        <dbReference type="Pfam" id="PF03781"/>
    </source>
</evidence>
<dbReference type="Pfam" id="PF03781">
    <property type="entry name" value="FGE-sulfatase"/>
    <property type="match status" value="1"/>
</dbReference>
<dbReference type="EMBL" id="QCYK01000002">
    <property type="protein sequence ID" value="PUZ25960.1"/>
    <property type="molecule type" value="Genomic_DNA"/>
</dbReference>
<gene>
    <name evidence="2" type="ORF">DCC81_17090</name>
</gene>
<feature type="domain" description="Sulfatase-modifying factor enzyme-like" evidence="1">
    <location>
        <begin position="86"/>
        <end position="392"/>
    </location>
</feature>
<dbReference type="Gene3D" id="3.90.1580.10">
    <property type="entry name" value="paralog of FGE (formylglycine-generating enzyme)"/>
    <property type="match status" value="1"/>
</dbReference>